<comment type="caution">
    <text evidence="2">The sequence shown here is derived from an EMBL/GenBank/DDBJ whole genome shotgun (WGS) entry which is preliminary data.</text>
</comment>
<dbReference type="Gene3D" id="3.40.50.1010">
    <property type="entry name" value="5'-nuclease"/>
    <property type="match status" value="1"/>
</dbReference>
<evidence type="ECO:0000259" key="1">
    <source>
        <dbReference type="Pfam" id="PF01936"/>
    </source>
</evidence>
<feature type="domain" description="NYN" evidence="1">
    <location>
        <begin position="10"/>
        <end position="145"/>
    </location>
</feature>
<dbReference type="PANTHER" id="PTHR35458:SF2">
    <property type="entry name" value="SLR0755 PROTEIN"/>
    <property type="match status" value="1"/>
</dbReference>
<dbReference type="PANTHER" id="PTHR35458">
    <property type="entry name" value="SLR0755 PROTEIN"/>
    <property type="match status" value="1"/>
</dbReference>
<evidence type="ECO:0000313" key="3">
    <source>
        <dbReference type="Proteomes" id="UP000177195"/>
    </source>
</evidence>
<dbReference type="Pfam" id="PF01936">
    <property type="entry name" value="NYN"/>
    <property type="match status" value="1"/>
</dbReference>
<name>A0A1F6XTC4_9BACT</name>
<accession>A0A1F6XTC4</accession>
<protein>
    <recommendedName>
        <fullName evidence="1">NYN domain-containing protein</fullName>
    </recommendedName>
</protein>
<dbReference type="AlphaFoldDB" id="A0A1F6XTC4"/>
<evidence type="ECO:0000313" key="2">
    <source>
        <dbReference type="EMBL" id="OGI97365.1"/>
    </source>
</evidence>
<dbReference type="InterPro" id="IPR021139">
    <property type="entry name" value="NYN"/>
</dbReference>
<organism evidence="2 3">
    <name type="scientific">Candidatus Nomurabacteria bacterium RIFCSPLOWO2_02_FULL_42_17</name>
    <dbReference type="NCBI Taxonomy" id="1801789"/>
    <lineage>
        <taxon>Bacteria</taxon>
        <taxon>Candidatus Nomuraibacteriota</taxon>
    </lineage>
</organism>
<sequence length="166" mass="19122">MRIKSGNYAFIDAQNLHRGIKSLGWKLDWERFRVYLNEKYGVDVAYIFIGYLPENKELYVYLQKAGYVLVYKPVIPNGEGGAKGNVDADLVLQVMLDFNRYKKAVIISSDGDFYSLIKHLYDKDKLELVISPYKKTCSVLLRKSAREKIVFINNLEKLLGKKKSTA</sequence>
<dbReference type="InterPro" id="IPR047140">
    <property type="entry name" value="LabA"/>
</dbReference>
<dbReference type="EMBL" id="MFVN01000011">
    <property type="protein sequence ID" value="OGI97365.1"/>
    <property type="molecule type" value="Genomic_DNA"/>
</dbReference>
<reference evidence="2 3" key="1">
    <citation type="journal article" date="2016" name="Nat. Commun.">
        <title>Thousands of microbial genomes shed light on interconnected biogeochemical processes in an aquifer system.</title>
        <authorList>
            <person name="Anantharaman K."/>
            <person name="Brown C.T."/>
            <person name="Hug L.A."/>
            <person name="Sharon I."/>
            <person name="Castelle C.J."/>
            <person name="Probst A.J."/>
            <person name="Thomas B.C."/>
            <person name="Singh A."/>
            <person name="Wilkins M.J."/>
            <person name="Karaoz U."/>
            <person name="Brodie E.L."/>
            <person name="Williams K.H."/>
            <person name="Hubbard S.S."/>
            <person name="Banfield J.F."/>
        </authorList>
    </citation>
    <scope>NUCLEOTIDE SEQUENCE [LARGE SCALE GENOMIC DNA]</scope>
</reference>
<proteinExistence type="predicted"/>
<gene>
    <name evidence="2" type="ORF">A3I25_02360</name>
</gene>
<dbReference type="GO" id="GO:0004540">
    <property type="term" value="F:RNA nuclease activity"/>
    <property type="evidence" value="ECO:0007669"/>
    <property type="project" value="InterPro"/>
</dbReference>
<dbReference type="Proteomes" id="UP000177195">
    <property type="component" value="Unassembled WGS sequence"/>
</dbReference>